<evidence type="ECO:0000313" key="13">
    <source>
        <dbReference type="Proteomes" id="UP000199065"/>
    </source>
</evidence>
<dbReference type="EMBL" id="FOPJ01000002">
    <property type="protein sequence ID" value="SFG29083.1"/>
    <property type="molecule type" value="Genomic_DNA"/>
</dbReference>
<keyword evidence="4 9" id="KW-0378">Hydrolase</keyword>
<dbReference type="PANTHER" id="PTHR43660:SF1">
    <property type="entry name" value="DIPEPTIDYL CARBOXYPEPTIDASE"/>
    <property type="match status" value="1"/>
</dbReference>
<dbReference type="Pfam" id="PF19310">
    <property type="entry name" value="TOP_N"/>
    <property type="match status" value="1"/>
</dbReference>
<dbReference type="InterPro" id="IPR045090">
    <property type="entry name" value="Pept_M3A_M3B"/>
</dbReference>
<evidence type="ECO:0000259" key="11">
    <source>
        <dbReference type="Pfam" id="PF19310"/>
    </source>
</evidence>
<proteinExistence type="inferred from homology"/>
<evidence type="ECO:0000313" key="12">
    <source>
        <dbReference type="EMBL" id="SFG29083.1"/>
    </source>
</evidence>
<accession>A0A1I2QN69</accession>
<feature type="domain" description="Oligopeptidase A N-terminal" evidence="11">
    <location>
        <begin position="49"/>
        <end position="162"/>
    </location>
</feature>
<comment type="catalytic activity">
    <reaction evidence="7">
        <text>Hydrolysis of oligopeptides, with broad specificity. Gly or Ala commonly occur as P1 or P1' residues, but more distant residues are also important, as is shown by the fact that Z-Gly-Pro-Gly-|-Gly-Pro-Ala is cleaved, but not Z-(Gly)(5).</text>
        <dbReference type="EC" id="3.4.24.70"/>
    </reaction>
</comment>
<dbReference type="InterPro" id="IPR034005">
    <property type="entry name" value="M3A_DCP"/>
</dbReference>
<dbReference type="GO" id="GO:0046872">
    <property type="term" value="F:metal ion binding"/>
    <property type="evidence" value="ECO:0007669"/>
    <property type="project" value="UniProtKB-UniRule"/>
</dbReference>
<dbReference type="AlphaFoldDB" id="A0A1I2QN69"/>
<evidence type="ECO:0000256" key="5">
    <source>
        <dbReference type="ARBA" id="ARBA00022833"/>
    </source>
</evidence>
<dbReference type="Gene3D" id="1.10.1370.10">
    <property type="entry name" value="Neurolysin, domain 3"/>
    <property type="match status" value="1"/>
</dbReference>
<reference evidence="12 13" key="1">
    <citation type="submission" date="2016-10" db="EMBL/GenBank/DDBJ databases">
        <authorList>
            <person name="de Groot N.N."/>
        </authorList>
    </citation>
    <scope>NUCLEOTIDE SEQUENCE [LARGE SCALE GENOMIC DNA]</scope>
    <source>
        <strain>J11</strain>
        <strain evidence="13">PG 39</strain>
    </source>
</reference>
<dbReference type="FunFam" id="3.40.390.10:FF:000009">
    <property type="entry name" value="Oligopeptidase A"/>
    <property type="match status" value="1"/>
</dbReference>
<comment type="similarity">
    <text evidence="1 9">Belongs to the peptidase M3 family.</text>
</comment>
<keyword evidence="3 9" id="KW-0479">Metal-binding</keyword>
<protein>
    <recommendedName>
        <fullName evidence="8">oligopeptidase A</fullName>
        <ecNumber evidence="8">3.4.24.70</ecNumber>
    </recommendedName>
</protein>
<keyword evidence="5 9" id="KW-0862">Zinc</keyword>
<dbReference type="Gene3D" id="3.40.390.10">
    <property type="entry name" value="Collagenase (Catalytic Domain)"/>
    <property type="match status" value="1"/>
</dbReference>
<keyword evidence="13" id="KW-1185">Reference proteome</keyword>
<organism evidence="12 13">
    <name type="scientific">Corynebacterium spheniscorum</name>
    <dbReference type="NCBI Taxonomy" id="185761"/>
    <lineage>
        <taxon>Bacteria</taxon>
        <taxon>Bacillati</taxon>
        <taxon>Actinomycetota</taxon>
        <taxon>Actinomycetes</taxon>
        <taxon>Mycobacteriales</taxon>
        <taxon>Corynebacteriaceae</taxon>
        <taxon>Corynebacterium</taxon>
    </lineage>
</organism>
<feature type="domain" description="Peptidase M3A/M3B catalytic" evidence="10">
    <location>
        <begin position="242"/>
        <end position="693"/>
    </location>
</feature>
<dbReference type="InterPro" id="IPR024079">
    <property type="entry name" value="MetalloPept_cat_dom_sf"/>
</dbReference>
<dbReference type="EC" id="3.4.24.70" evidence="8"/>
<name>A0A1I2QN69_9CORY</name>
<dbReference type="InterPro" id="IPR024077">
    <property type="entry name" value="Neurolysin/TOP_dom2"/>
</dbReference>
<dbReference type="InterPro" id="IPR045666">
    <property type="entry name" value="OpdA_N"/>
</dbReference>
<evidence type="ECO:0000256" key="2">
    <source>
        <dbReference type="ARBA" id="ARBA00022670"/>
    </source>
</evidence>
<evidence type="ECO:0000256" key="3">
    <source>
        <dbReference type="ARBA" id="ARBA00022723"/>
    </source>
</evidence>
<dbReference type="GO" id="GO:0005829">
    <property type="term" value="C:cytosol"/>
    <property type="evidence" value="ECO:0007669"/>
    <property type="project" value="TreeGrafter"/>
</dbReference>
<sequence length="702" mass="78113">MEQNNYPHTDQKNTQEASIEQMLAPSALPYHLPDFAAFKTELFLPAFREAMRRHDQEIHAITQETQPTWENTVEAMEEAGQELNRVAAVFFNLQGTDSSPELDAIAEEIVPELSAHDDAIYQNQDLFERIQAVEVPEDEESQRLHEHLLRAFRRRGAALNEQGRAELSSINQQLSSLSETFGRNLLADTKELAVRFDDPEELAGLGESGIKAAQAAASDRGVEGYVLPIELPSVQSAQSSLEHAASRRRLYEQAGRRGADSNGEVLLNMVQLRARRAELLGYAHHADYVIEEETAPDATAVRRLLEDLAPAAAANAAAEYKLAAEAAGIVDKDNEVEAADWPYWEEQVRRRDYDLDSAKLASYFPLDQVLRDGVFYAANRLYGIEVIPRDDLKGYADGVQVWEVKDEDGSGIGLLLTDYFARPSKRGGAWMSSFVDQSELLNTKPVVINVMGINRPSDGSQPLLSLDQVTTVFHEFGHGLHGLLSKVRYPSFSGTSVPRDYVEFPSQINENWAFEPSIVRNYARHVDTGEVIPDELLDAIERSRTFGQGFATSEYLGAAIIDLAWHMLSSDETRKISADPTSIAEFEARALANYGLDMEHLAPRYRSTYFNHIFAGGYSAGYYSYLWAEVLDADGFEWFKEVGATGEAPTKEDMRAAGQKFRDLVLSRGAASDYTQAFKALRGRDKDVNALLVRRGLGGTAV</sequence>
<evidence type="ECO:0000256" key="4">
    <source>
        <dbReference type="ARBA" id="ARBA00022801"/>
    </source>
</evidence>
<dbReference type="Proteomes" id="UP000199065">
    <property type="component" value="Unassembled WGS sequence"/>
</dbReference>
<dbReference type="GO" id="GO:0006508">
    <property type="term" value="P:proteolysis"/>
    <property type="evidence" value="ECO:0007669"/>
    <property type="project" value="UniProtKB-KW"/>
</dbReference>
<evidence type="ECO:0000256" key="8">
    <source>
        <dbReference type="ARBA" id="ARBA00026100"/>
    </source>
</evidence>
<evidence type="ECO:0000259" key="10">
    <source>
        <dbReference type="Pfam" id="PF01432"/>
    </source>
</evidence>
<evidence type="ECO:0000256" key="1">
    <source>
        <dbReference type="ARBA" id="ARBA00006040"/>
    </source>
</evidence>
<evidence type="ECO:0000256" key="7">
    <source>
        <dbReference type="ARBA" id="ARBA00024603"/>
    </source>
</evidence>
<keyword evidence="2 9" id="KW-0645">Protease</keyword>
<keyword evidence="6 9" id="KW-0482">Metalloprotease</keyword>
<dbReference type="InterPro" id="IPR001567">
    <property type="entry name" value="Pept_M3A_M3B_dom"/>
</dbReference>
<dbReference type="GO" id="GO:0004180">
    <property type="term" value="F:carboxypeptidase activity"/>
    <property type="evidence" value="ECO:0007669"/>
    <property type="project" value="TreeGrafter"/>
</dbReference>
<comment type="cofactor">
    <cofactor evidence="9">
        <name>Zn(2+)</name>
        <dbReference type="ChEBI" id="CHEBI:29105"/>
    </cofactor>
    <text evidence="9">Binds 1 zinc ion.</text>
</comment>
<gene>
    <name evidence="12" type="ORF">SAMN05660282_00511</name>
</gene>
<dbReference type="Pfam" id="PF01432">
    <property type="entry name" value="Peptidase_M3"/>
    <property type="match status" value="1"/>
</dbReference>
<dbReference type="GO" id="GO:0004222">
    <property type="term" value="F:metalloendopeptidase activity"/>
    <property type="evidence" value="ECO:0007669"/>
    <property type="project" value="UniProtKB-EC"/>
</dbReference>
<dbReference type="SUPFAM" id="SSF55486">
    <property type="entry name" value="Metalloproteases ('zincins'), catalytic domain"/>
    <property type="match status" value="1"/>
</dbReference>
<dbReference type="PANTHER" id="PTHR43660">
    <property type="entry name" value="DIPEPTIDYL CARBOXYPEPTIDASE"/>
    <property type="match status" value="1"/>
</dbReference>
<dbReference type="CDD" id="cd06456">
    <property type="entry name" value="M3A_DCP"/>
    <property type="match status" value="1"/>
</dbReference>
<evidence type="ECO:0000256" key="6">
    <source>
        <dbReference type="ARBA" id="ARBA00023049"/>
    </source>
</evidence>
<dbReference type="STRING" id="185761.SAMN05660282_00511"/>
<evidence type="ECO:0000256" key="9">
    <source>
        <dbReference type="RuleBase" id="RU003435"/>
    </source>
</evidence>